<dbReference type="PROSITE" id="PS50261">
    <property type="entry name" value="G_PROTEIN_RECEP_F2_4"/>
    <property type="match status" value="1"/>
</dbReference>
<evidence type="ECO:0000256" key="2">
    <source>
        <dbReference type="ARBA" id="ARBA00022692"/>
    </source>
</evidence>
<dbReference type="Proteomes" id="UP000694865">
    <property type="component" value="Unplaced"/>
</dbReference>
<evidence type="ECO:0000256" key="3">
    <source>
        <dbReference type="ARBA" id="ARBA00022989"/>
    </source>
</evidence>
<organism evidence="8 9">
    <name type="scientific">Saccoglossus kowalevskii</name>
    <name type="common">Acorn worm</name>
    <dbReference type="NCBI Taxonomy" id="10224"/>
    <lineage>
        <taxon>Eukaryota</taxon>
        <taxon>Metazoa</taxon>
        <taxon>Hemichordata</taxon>
        <taxon>Enteropneusta</taxon>
        <taxon>Harrimaniidae</taxon>
        <taxon>Saccoglossus</taxon>
    </lineage>
</organism>
<evidence type="ECO:0000256" key="5">
    <source>
        <dbReference type="SAM" id="MobiDB-lite"/>
    </source>
</evidence>
<dbReference type="InterPro" id="IPR017981">
    <property type="entry name" value="GPCR_2-like_7TM"/>
</dbReference>
<keyword evidence="3 6" id="KW-1133">Transmembrane helix</keyword>
<evidence type="ECO:0000313" key="9">
    <source>
        <dbReference type="RefSeq" id="XP_006820778.1"/>
    </source>
</evidence>
<feature type="region of interest" description="Disordered" evidence="5">
    <location>
        <begin position="116"/>
        <end position="154"/>
    </location>
</feature>
<feature type="transmembrane region" description="Helical" evidence="6">
    <location>
        <begin position="55"/>
        <end position="78"/>
    </location>
</feature>
<keyword evidence="8" id="KW-1185">Reference proteome</keyword>
<proteinExistence type="predicted"/>
<dbReference type="Pfam" id="PF00002">
    <property type="entry name" value="7tm_2"/>
    <property type="match status" value="1"/>
</dbReference>
<dbReference type="RefSeq" id="XP_006820778.1">
    <property type="nucleotide sequence ID" value="XM_006820715.1"/>
</dbReference>
<comment type="subcellular location">
    <subcellularLocation>
        <location evidence="1">Membrane</location>
        <topology evidence="1">Multi-pass membrane protein</topology>
    </subcellularLocation>
</comment>
<protein>
    <submittedName>
        <fullName evidence="9">Latrophilin-3-like</fullName>
    </submittedName>
</protein>
<dbReference type="Gene3D" id="1.20.1070.10">
    <property type="entry name" value="Rhodopsin 7-helix transmembrane proteins"/>
    <property type="match status" value="1"/>
</dbReference>
<accession>A0ABM0ML87</accession>
<sequence>MAGVIMCRHTVSPANRNNDKINKLRAWLKGACVLLCLLGITWVFGMLYINKSTVIMAYVFTILNAVQGVFIFVFHCMMNEKVTKEYKRWIRQSRFCPDCIRDIYATSISKEQVSRSSTSSKKLHGIYDRDPRSFSTASTVTDKRFSVSSTGKNN</sequence>
<keyword evidence="2 6" id="KW-0812">Transmembrane</keyword>
<reference evidence="9" key="1">
    <citation type="submission" date="2025-08" db="UniProtKB">
        <authorList>
            <consortium name="RefSeq"/>
        </authorList>
    </citation>
    <scope>IDENTIFICATION</scope>
    <source>
        <tissue evidence="9">Testes</tissue>
    </source>
</reference>
<keyword evidence="4 6" id="KW-0472">Membrane</keyword>
<dbReference type="InterPro" id="IPR000832">
    <property type="entry name" value="GPCR_2_secretin-like"/>
</dbReference>
<evidence type="ECO:0000256" key="6">
    <source>
        <dbReference type="SAM" id="Phobius"/>
    </source>
</evidence>
<feature type="domain" description="G-protein coupled receptors family 2 profile 2" evidence="7">
    <location>
        <begin position="1"/>
        <end position="79"/>
    </location>
</feature>
<name>A0ABM0ML87_SACKO</name>
<dbReference type="GeneID" id="102808070"/>
<dbReference type="PANTHER" id="PTHR12011:SF347">
    <property type="entry name" value="FI21270P1-RELATED"/>
    <property type="match status" value="1"/>
</dbReference>
<dbReference type="PANTHER" id="PTHR12011">
    <property type="entry name" value="ADHESION G-PROTEIN COUPLED RECEPTOR"/>
    <property type="match status" value="1"/>
</dbReference>
<feature type="transmembrane region" description="Helical" evidence="6">
    <location>
        <begin position="26"/>
        <end position="49"/>
    </location>
</feature>
<feature type="non-terminal residue" evidence="9">
    <location>
        <position position="154"/>
    </location>
</feature>
<evidence type="ECO:0000259" key="7">
    <source>
        <dbReference type="PROSITE" id="PS50261"/>
    </source>
</evidence>
<gene>
    <name evidence="9" type="primary">LOC102808070</name>
</gene>
<evidence type="ECO:0000313" key="8">
    <source>
        <dbReference type="Proteomes" id="UP000694865"/>
    </source>
</evidence>
<evidence type="ECO:0000256" key="4">
    <source>
        <dbReference type="ARBA" id="ARBA00023136"/>
    </source>
</evidence>
<evidence type="ECO:0000256" key="1">
    <source>
        <dbReference type="ARBA" id="ARBA00004141"/>
    </source>
</evidence>
<feature type="compositionally biased region" description="Polar residues" evidence="5">
    <location>
        <begin position="133"/>
        <end position="154"/>
    </location>
</feature>